<proteinExistence type="predicted"/>
<dbReference type="Proteomes" id="UP000330809">
    <property type="component" value="Unassembled WGS sequence"/>
</dbReference>
<keyword evidence="1" id="KW-1133">Transmembrane helix</keyword>
<gene>
    <name evidence="2" type="ORF">NCTC10754_03886</name>
</gene>
<evidence type="ECO:0000313" key="2">
    <source>
        <dbReference type="EMBL" id="VFB21243.1"/>
    </source>
</evidence>
<keyword evidence="1" id="KW-0472">Membrane</keyword>
<dbReference type="AlphaFoldDB" id="A0A449IP89"/>
<evidence type="ECO:0000313" key="3">
    <source>
        <dbReference type="Proteomes" id="UP000330809"/>
    </source>
</evidence>
<accession>A0A449IP89</accession>
<name>A0A449IP89_PSEFR</name>
<organism evidence="2 3">
    <name type="scientific">Pseudomonas fragi</name>
    <dbReference type="NCBI Taxonomy" id="296"/>
    <lineage>
        <taxon>Bacteria</taxon>
        <taxon>Pseudomonadati</taxon>
        <taxon>Pseudomonadota</taxon>
        <taxon>Gammaproteobacteria</taxon>
        <taxon>Pseudomonadales</taxon>
        <taxon>Pseudomonadaceae</taxon>
        <taxon>Pseudomonas</taxon>
    </lineage>
</organism>
<sequence length="39" mass="4126">MRAMYMTVIVVMGVAMIMIVVAVGAMNVGLLGHCSITLE</sequence>
<feature type="transmembrane region" description="Helical" evidence="1">
    <location>
        <begin position="7"/>
        <end position="30"/>
    </location>
</feature>
<dbReference type="EMBL" id="CAACYJ010000040">
    <property type="protein sequence ID" value="VFB21243.1"/>
    <property type="molecule type" value="Genomic_DNA"/>
</dbReference>
<keyword evidence="1" id="KW-0812">Transmembrane</keyword>
<evidence type="ECO:0000256" key="1">
    <source>
        <dbReference type="SAM" id="Phobius"/>
    </source>
</evidence>
<reference evidence="2 3" key="1">
    <citation type="submission" date="2019-02" db="EMBL/GenBank/DDBJ databases">
        <authorList>
            <consortium name="Pathogen Informatics"/>
        </authorList>
    </citation>
    <scope>NUCLEOTIDE SEQUENCE [LARGE SCALE GENOMIC DNA]</scope>
    <source>
        <strain evidence="2 3">3012STDY7103891</strain>
    </source>
</reference>
<protein>
    <submittedName>
        <fullName evidence="2">Uncharacterized protein</fullName>
    </submittedName>
</protein>